<dbReference type="EMBL" id="MU129007">
    <property type="protein sequence ID" value="KAF9510947.1"/>
    <property type="molecule type" value="Genomic_DNA"/>
</dbReference>
<proteinExistence type="predicted"/>
<evidence type="ECO:0000313" key="3">
    <source>
        <dbReference type="EMBL" id="KAF9510947.1"/>
    </source>
</evidence>
<gene>
    <name evidence="3" type="ORF">BS47DRAFT_1347268</name>
</gene>
<feature type="transmembrane region" description="Helical" evidence="1">
    <location>
        <begin position="58"/>
        <end position="78"/>
    </location>
</feature>
<protein>
    <recommendedName>
        <fullName evidence="2">DUF6533 domain-containing protein</fullName>
    </recommendedName>
</protein>
<dbReference type="Proteomes" id="UP000886523">
    <property type="component" value="Unassembled WGS sequence"/>
</dbReference>
<name>A0A9P6ASL9_9AGAM</name>
<keyword evidence="1" id="KW-0812">Transmembrane</keyword>
<organism evidence="3 4">
    <name type="scientific">Hydnum rufescens UP504</name>
    <dbReference type="NCBI Taxonomy" id="1448309"/>
    <lineage>
        <taxon>Eukaryota</taxon>
        <taxon>Fungi</taxon>
        <taxon>Dikarya</taxon>
        <taxon>Basidiomycota</taxon>
        <taxon>Agaricomycotina</taxon>
        <taxon>Agaricomycetes</taxon>
        <taxon>Cantharellales</taxon>
        <taxon>Hydnaceae</taxon>
        <taxon>Hydnum</taxon>
    </lineage>
</organism>
<dbReference type="Pfam" id="PF20151">
    <property type="entry name" value="DUF6533"/>
    <property type="match status" value="1"/>
</dbReference>
<feature type="domain" description="DUF6533" evidence="2">
    <location>
        <begin position="19"/>
        <end position="64"/>
    </location>
</feature>
<dbReference type="InterPro" id="IPR045340">
    <property type="entry name" value="DUF6533"/>
</dbReference>
<sequence>MASTVSFNQMVRYIYGTRYITYSAYCLLIYDHLLTFADELNLVWQSRSMNLVKALFIFNRYAVPVMLAVDVALLSGGLPSTALRPMCKGWIIFDTIVELAALGSTTCITNMRVRNLWADRQDVDRFLSLVWVLQFLASVAIMVNYLVKNAGSFSYEPNFNICFGTVHQAWWAWVPAMVFYVVLFIAMIMKALSTPRNEHTPFLSVLLRDGFVYVVVVFSSMLFNLLSWALAPAGLVQMPHYSSWAIATIAITRFLLDLQKRYYIELAPPEDDATDEFPMSEPKWSVWKATSQITPTLNDPFYAYYVAPFPMTDMRRRNSTQQALLRDLRNDGPPHDSV</sequence>
<keyword evidence="1" id="KW-0472">Membrane</keyword>
<evidence type="ECO:0000313" key="4">
    <source>
        <dbReference type="Proteomes" id="UP000886523"/>
    </source>
</evidence>
<evidence type="ECO:0000259" key="2">
    <source>
        <dbReference type="Pfam" id="PF20151"/>
    </source>
</evidence>
<dbReference type="AlphaFoldDB" id="A0A9P6ASL9"/>
<feature type="transmembrane region" description="Helical" evidence="1">
    <location>
        <begin position="125"/>
        <end position="147"/>
    </location>
</feature>
<keyword evidence="4" id="KW-1185">Reference proteome</keyword>
<feature type="transmembrane region" description="Helical" evidence="1">
    <location>
        <begin position="90"/>
        <end position="113"/>
    </location>
</feature>
<feature type="transmembrane region" description="Helical" evidence="1">
    <location>
        <begin position="210"/>
        <end position="231"/>
    </location>
</feature>
<accession>A0A9P6ASL9</accession>
<comment type="caution">
    <text evidence="3">The sequence shown here is derived from an EMBL/GenBank/DDBJ whole genome shotgun (WGS) entry which is preliminary data.</text>
</comment>
<evidence type="ECO:0000256" key="1">
    <source>
        <dbReference type="SAM" id="Phobius"/>
    </source>
</evidence>
<reference evidence="3" key="1">
    <citation type="journal article" date="2020" name="Nat. Commun.">
        <title>Large-scale genome sequencing of mycorrhizal fungi provides insights into the early evolution of symbiotic traits.</title>
        <authorList>
            <person name="Miyauchi S."/>
            <person name="Kiss E."/>
            <person name="Kuo A."/>
            <person name="Drula E."/>
            <person name="Kohler A."/>
            <person name="Sanchez-Garcia M."/>
            <person name="Morin E."/>
            <person name="Andreopoulos B."/>
            <person name="Barry K.W."/>
            <person name="Bonito G."/>
            <person name="Buee M."/>
            <person name="Carver A."/>
            <person name="Chen C."/>
            <person name="Cichocki N."/>
            <person name="Clum A."/>
            <person name="Culley D."/>
            <person name="Crous P.W."/>
            <person name="Fauchery L."/>
            <person name="Girlanda M."/>
            <person name="Hayes R.D."/>
            <person name="Keri Z."/>
            <person name="LaButti K."/>
            <person name="Lipzen A."/>
            <person name="Lombard V."/>
            <person name="Magnuson J."/>
            <person name="Maillard F."/>
            <person name="Murat C."/>
            <person name="Nolan M."/>
            <person name="Ohm R.A."/>
            <person name="Pangilinan J."/>
            <person name="Pereira M.F."/>
            <person name="Perotto S."/>
            <person name="Peter M."/>
            <person name="Pfister S."/>
            <person name="Riley R."/>
            <person name="Sitrit Y."/>
            <person name="Stielow J.B."/>
            <person name="Szollosi G."/>
            <person name="Zifcakova L."/>
            <person name="Stursova M."/>
            <person name="Spatafora J.W."/>
            <person name="Tedersoo L."/>
            <person name="Vaario L.M."/>
            <person name="Yamada A."/>
            <person name="Yan M."/>
            <person name="Wang P."/>
            <person name="Xu J."/>
            <person name="Bruns T."/>
            <person name="Baldrian P."/>
            <person name="Vilgalys R."/>
            <person name="Dunand C."/>
            <person name="Henrissat B."/>
            <person name="Grigoriev I.V."/>
            <person name="Hibbett D."/>
            <person name="Nagy L.G."/>
            <person name="Martin F.M."/>
        </authorList>
    </citation>
    <scope>NUCLEOTIDE SEQUENCE</scope>
    <source>
        <strain evidence="3">UP504</strain>
    </source>
</reference>
<dbReference type="OrthoDB" id="3251775at2759"/>
<feature type="transmembrane region" description="Helical" evidence="1">
    <location>
        <begin position="170"/>
        <end position="189"/>
    </location>
</feature>
<keyword evidence="1" id="KW-1133">Transmembrane helix</keyword>